<dbReference type="AlphaFoldDB" id="A0AA87REK8"/>
<accession>A0AA87REK8</accession>
<dbReference type="PANTHER" id="PTHR11799:SF12">
    <property type="entry name" value="PARAOXONASE-RELATED"/>
    <property type="match status" value="1"/>
</dbReference>
<keyword evidence="2" id="KW-1185">Reference proteome</keyword>
<proteinExistence type="predicted"/>
<organism evidence="1 2">
    <name type="scientific">Agrococcus baldri</name>
    <dbReference type="NCBI Taxonomy" id="153730"/>
    <lineage>
        <taxon>Bacteria</taxon>
        <taxon>Bacillati</taxon>
        <taxon>Actinomycetota</taxon>
        <taxon>Actinomycetes</taxon>
        <taxon>Micrococcales</taxon>
        <taxon>Microbacteriaceae</taxon>
        <taxon>Agrococcus</taxon>
    </lineage>
</organism>
<dbReference type="Gene3D" id="2.120.10.30">
    <property type="entry name" value="TolB, C-terminal domain"/>
    <property type="match status" value="1"/>
</dbReference>
<evidence type="ECO:0000313" key="2">
    <source>
        <dbReference type="Proteomes" id="UP000321749"/>
    </source>
</evidence>
<dbReference type="SUPFAM" id="SSF63829">
    <property type="entry name" value="Calcium-dependent phosphotriesterase"/>
    <property type="match status" value="1"/>
</dbReference>
<name>A0AA87REK8_9MICO</name>
<dbReference type="InterPro" id="IPR011042">
    <property type="entry name" value="6-blade_b-propeller_TolB-like"/>
</dbReference>
<dbReference type="Proteomes" id="UP000321749">
    <property type="component" value="Unassembled WGS sequence"/>
</dbReference>
<dbReference type="InterPro" id="IPR051288">
    <property type="entry name" value="Serum_paraoxonase/arylesterase"/>
</dbReference>
<reference evidence="1 2" key="1">
    <citation type="submission" date="2019-07" db="EMBL/GenBank/DDBJ databases">
        <title>Whole genome shotgun sequence of Agrococcus baldri NBRC 103055.</title>
        <authorList>
            <person name="Hosoyama A."/>
            <person name="Uohara A."/>
            <person name="Ohji S."/>
            <person name="Ichikawa N."/>
        </authorList>
    </citation>
    <scope>NUCLEOTIDE SEQUENCE [LARGE SCALE GENOMIC DNA]</scope>
    <source>
        <strain evidence="1 2">NBRC 103055</strain>
    </source>
</reference>
<protein>
    <submittedName>
        <fullName evidence="1">Uncharacterized protein</fullName>
    </submittedName>
</protein>
<gene>
    <name evidence="1" type="ORF">ABA31_05020</name>
</gene>
<sequence>MSSSNVAEFIGVIDGPINAEKIVGVPGTPWVIGSGMMATSVPTGRLYAIDSQSHGVQEIYPYRCGSDLDESVFGSEPAVLDPLEFEPHGLSVLRAEDGSYRLYVVNHGGRESIEVFDVELGGRFPVLTWRGAVVLPRGTWPNDVAPLADGGFIVSNTADPDTDGLAEGMARMFAGVEIPGAIEWRPGVGSSTVDGSLMAGANGIVATADGQTVFIAGWRNRNVVRLRRSAEGTEVDVVELDILVDNLTWTPDGDVLATGAFDTTPDQIFACFSTKDRCFFPCQVVRIDAETLEATTLVQYGEETFGLGTTGLIVGDEVWVSSARAAGIARFAG</sequence>
<evidence type="ECO:0000313" key="1">
    <source>
        <dbReference type="EMBL" id="GEK79151.1"/>
    </source>
</evidence>
<dbReference type="EMBL" id="BJUU01000002">
    <property type="protein sequence ID" value="GEK79151.1"/>
    <property type="molecule type" value="Genomic_DNA"/>
</dbReference>
<comment type="caution">
    <text evidence="1">The sequence shown here is derived from an EMBL/GenBank/DDBJ whole genome shotgun (WGS) entry which is preliminary data.</text>
</comment>
<dbReference type="PANTHER" id="PTHR11799">
    <property type="entry name" value="PARAOXONASE"/>
    <property type="match status" value="1"/>
</dbReference>
<dbReference type="RefSeq" id="WP_146792526.1">
    <property type="nucleotide sequence ID" value="NZ_BJUU01000002.1"/>
</dbReference>